<evidence type="ECO:0000313" key="1">
    <source>
        <dbReference type="Proteomes" id="UP000492821"/>
    </source>
</evidence>
<accession>A0A7E4W5C7</accession>
<dbReference type="InterPro" id="IPR003194">
    <property type="entry name" value="TFIIA_gsu"/>
</dbReference>
<dbReference type="SUPFAM" id="SSF47396">
    <property type="entry name" value="Transcription factor IIA (TFIIA), alpha-helical domain"/>
    <property type="match status" value="1"/>
</dbReference>
<dbReference type="GO" id="GO:0006367">
    <property type="term" value="P:transcription initiation at RNA polymerase II promoter"/>
    <property type="evidence" value="ECO:0007669"/>
    <property type="project" value="InterPro"/>
</dbReference>
<evidence type="ECO:0000313" key="2">
    <source>
        <dbReference type="WBParaSite" id="Pan_g6747.t1"/>
    </source>
</evidence>
<reference evidence="2" key="2">
    <citation type="submission" date="2020-10" db="UniProtKB">
        <authorList>
            <consortium name="WormBaseParasite"/>
        </authorList>
    </citation>
    <scope>IDENTIFICATION</scope>
</reference>
<reference evidence="1" key="1">
    <citation type="journal article" date="2013" name="Genetics">
        <title>The draft genome and transcriptome of Panagrellus redivivus are shaped by the harsh demands of a free-living lifestyle.</title>
        <authorList>
            <person name="Srinivasan J."/>
            <person name="Dillman A.R."/>
            <person name="Macchietto M.G."/>
            <person name="Heikkinen L."/>
            <person name="Lakso M."/>
            <person name="Fracchia K.M."/>
            <person name="Antoshechkin I."/>
            <person name="Mortazavi A."/>
            <person name="Wong G."/>
            <person name="Sternberg P.W."/>
        </authorList>
    </citation>
    <scope>NUCLEOTIDE SEQUENCE [LARGE SCALE GENOMIC DNA]</scope>
    <source>
        <strain evidence="1">MT8872</strain>
    </source>
</reference>
<dbReference type="Gene3D" id="1.10.287.190">
    <property type="entry name" value="Transcription factor IIA gamma subunit, alpha-helical domain"/>
    <property type="match status" value="1"/>
</dbReference>
<sequence length="152" mass="17055">MAIFMYTTIGRALSETLNEASENGLITEKIAAHMRKAFEKAIWEGLKNKTKLKVTINSSRLVGCRHIEGQWTLIARNVNIKVGYKRPGNLEKLKIVAIPRVSTEEEVESAKAVTRKRVKMGASKHVGEDDSDEDDDEDLLNEHMLLDMLSCA</sequence>
<dbReference type="WBParaSite" id="Pan_g6747.t1">
    <property type="protein sequence ID" value="Pan_g6747.t1"/>
    <property type="gene ID" value="Pan_g6747"/>
</dbReference>
<organism evidence="1 2">
    <name type="scientific">Panagrellus redivivus</name>
    <name type="common">Microworm</name>
    <dbReference type="NCBI Taxonomy" id="6233"/>
    <lineage>
        <taxon>Eukaryota</taxon>
        <taxon>Metazoa</taxon>
        <taxon>Ecdysozoa</taxon>
        <taxon>Nematoda</taxon>
        <taxon>Chromadorea</taxon>
        <taxon>Rhabditida</taxon>
        <taxon>Tylenchina</taxon>
        <taxon>Panagrolaimomorpha</taxon>
        <taxon>Panagrolaimoidea</taxon>
        <taxon>Panagrolaimidae</taxon>
        <taxon>Panagrellus</taxon>
    </lineage>
</organism>
<protein>
    <submittedName>
        <fullName evidence="2">TFIIA_gamma_C domain-containing protein</fullName>
    </submittedName>
</protein>
<dbReference type="GO" id="GO:0005672">
    <property type="term" value="C:transcription factor TFIIA complex"/>
    <property type="evidence" value="ECO:0007669"/>
    <property type="project" value="InterPro"/>
</dbReference>
<name>A0A7E4W5C7_PANRE</name>
<dbReference type="Proteomes" id="UP000492821">
    <property type="component" value="Unassembled WGS sequence"/>
</dbReference>
<dbReference type="AlphaFoldDB" id="A0A7E4W5C7"/>
<keyword evidence="1" id="KW-1185">Reference proteome</keyword>
<dbReference type="PANTHER" id="PTHR10966">
    <property type="entry name" value="TRANSCRIPTION INITIATION FACTOR IIA SUBUNIT 2"/>
    <property type="match status" value="1"/>
</dbReference>
<proteinExistence type="predicted"/>
<dbReference type="InterPro" id="IPR009083">
    <property type="entry name" value="TFIIA_a-hlx"/>
</dbReference>